<keyword evidence="7" id="KW-1185">Reference proteome</keyword>
<organism evidence="6 7">
    <name type="scientific">Alkalibacterium pelagium</name>
    <dbReference type="NCBI Taxonomy" id="426702"/>
    <lineage>
        <taxon>Bacteria</taxon>
        <taxon>Bacillati</taxon>
        <taxon>Bacillota</taxon>
        <taxon>Bacilli</taxon>
        <taxon>Lactobacillales</taxon>
        <taxon>Carnobacteriaceae</taxon>
        <taxon>Alkalibacterium</taxon>
    </lineage>
</organism>
<evidence type="ECO:0000256" key="1">
    <source>
        <dbReference type="ARBA" id="ARBA00023015"/>
    </source>
</evidence>
<dbReference type="STRING" id="426702.SAMN04488099_101267"/>
<dbReference type="PROSITE" id="PS50977">
    <property type="entry name" value="HTH_TETR_2"/>
    <property type="match status" value="1"/>
</dbReference>
<evidence type="ECO:0000256" key="4">
    <source>
        <dbReference type="PROSITE-ProRule" id="PRU00335"/>
    </source>
</evidence>
<name>A0A1H7FC78_9LACT</name>
<keyword evidence="3" id="KW-0804">Transcription</keyword>
<evidence type="ECO:0000313" key="7">
    <source>
        <dbReference type="Proteomes" id="UP000199081"/>
    </source>
</evidence>
<dbReference type="Pfam" id="PF00440">
    <property type="entry name" value="TetR_N"/>
    <property type="match status" value="1"/>
</dbReference>
<protein>
    <submittedName>
        <fullName evidence="6">Transcriptional regulator, TetR family</fullName>
    </submittedName>
</protein>
<keyword evidence="1" id="KW-0805">Transcription regulation</keyword>
<dbReference type="InterPro" id="IPR009057">
    <property type="entry name" value="Homeodomain-like_sf"/>
</dbReference>
<evidence type="ECO:0000259" key="5">
    <source>
        <dbReference type="PROSITE" id="PS50977"/>
    </source>
</evidence>
<dbReference type="PANTHER" id="PTHR47506">
    <property type="entry name" value="TRANSCRIPTIONAL REGULATORY PROTEIN"/>
    <property type="match status" value="1"/>
</dbReference>
<dbReference type="SUPFAM" id="SSF46689">
    <property type="entry name" value="Homeodomain-like"/>
    <property type="match status" value="1"/>
</dbReference>
<feature type="domain" description="HTH tetR-type" evidence="5">
    <location>
        <begin position="2"/>
        <end position="62"/>
    </location>
</feature>
<dbReference type="PRINTS" id="PR00455">
    <property type="entry name" value="HTHTETR"/>
</dbReference>
<feature type="DNA-binding region" description="H-T-H motif" evidence="4">
    <location>
        <begin position="25"/>
        <end position="44"/>
    </location>
</feature>
<dbReference type="AlphaFoldDB" id="A0A1H7FC78"/>
<evidence type="ECO:0000256" key="3">
    <source>
        <dbReference type="ARBA" id="ARBA00023163"/>
    </source>
</evidence>
<dbReference type="PANTHER" id="PTHR47506:SF1">
    <property type="entry name" value="HTH-TYPE TRANSCRIPTIONAL REGULATOR YJDC"/>
    <property type="match status" value="1"/>
</dbReference>
<dbReference type="Gene3D" id="1.10.357.10">
    <property type="entry name" value="Tetracycline Repressor, domain 2"/>
    <property type="match status" value="1"/>
</dbReference>
<gene>
    <name evidence="6" type="ORF">SAMN04488099_101267</name>
</gene>
<accession>A0A1H7FC78</accession>
<sequence length="177" mass="20494">MSKKREAIVEQAENLFYNEGFHAVGIKRIVYEANVSIMTLYNHFESKEQLIIEVLNQRQDRYLSSIRQRIEQNESSNSKQHLALAIAEAHIKWLKANKNGCLFLRAKEEYSLENKEISSLVESHKSYMLNYLEELGLTEGTQVQVTMLLEGATSLSVTFDLDKIEDQLIRSIKRLID</sequence>
<dbReference type="Proteomes" id="UP000199081">
    <property type="component" value="Unassembled WGS sequence"/>
</dbReference>
<dbReference type="EMBL" id="FNZU01000001">
    <property type="protein sequence ID" value="SEK23706.1"/>
    <property type="molecule type" value="Genomic_DNA"/>
</dbReference>
<proteinExistence type="predicted"/>
<dbReference type="InterPro" id="IPR001647">
    <property type="entry name" value="HTH_TetR"/>
</dbReference>
<keyword evidence="2 4" id="KW-0238">DNA-binding</keyword>
<dbReference type="GO" id="GO:0003677">
    <property type="term" value="F:DNA binding"/>
    <property type="evidence" value="ECO:0007669"/>
    <property type="project" value="UniProtKB-UniRule"/>
</dbReference>
<reference evidence="7" key="1">
    <citation type="submission" date="2016-10" db="EMBL/GenBank/DDBJ databases">
        <authorList>
            <person name="Varghese N."/>
            <person name="Submissions S."/>
        </authorList>
    </citation>
    <scope>NUCLEOTIDE SEQUENCE [LARGE SCALE GENOMIC DNA]</scope>
    <source>
        <strain evidence="7">DSM 19183</strain>
    </source>
</reference>
<evidence type="ECO:0000256" key="2">
    <source>
        <dbReference type="ARBA" id="ARBA00023125"/>
    </source>
</evidence>
<evidence type="ECO:0000313" key="6">
    <source>
        <dbReference type="EMBL" id="SEK23706.1"/>
    </source>
</evidence>
<dbReference type="RefSeq" id="WP_170230926.1">
    <property type="nucleotide sequence ID" value="NZ_BJYC01000001.1"/>
</dbReference>